<evidence type="ECO:0000313" key="3">
    <source>
        <dbReference type="Proteomes" id="UP001251528"/>
    </source>
</evidence>
<feature type="compositionally biased region" description="Pro residues" evidence="1">
    <location>
        <begin position="1"/>
        <end position="12"/>
    </location>
</feature>
<feature type="compositionally biased region" description="Polar residues" evidence="1">
    <location>
        <begin position="234"/>
        <end position="274"/>
    </location>
</feature>
<comment type="caution">
    <text evidence="2">The sequence shown here is derived from an EMBL/GenBank/DDBJ whole genome shotgun (WGS) entry which is preliminary data.</text>
</comment>
<dbReference type="EMBL" id="JASWJB010000161">
    <property type="protein sequence ID" value="KAK2594623.1"/>
    <property type="molecule type" value="Genomic_DNA"/>
</dbReference>
<protein>
    <submittedName>
        <fullName evidence="2">Uncharacterized protein</fullName>
    </submittedName>
</protein>
<feature type="region of interest" description="Disordered" evidence="1">
    <location>
        <begin position="96"/>
        <end position="308"/>
    </location>
</feature>
<reference evidence="2" key="1">
    <citation type="submission" date="2023-06" db="EMBL/GenBank/DDBJ databases">
        <title>Conoideocrella luteorostrata (Hypocreales: Clavicipitaceae), a potential biocontrol fungus for elongate hemlock scale in United States Christmas tree production areas.</title>
        <authorList>
            <person name="Barrett H."/>
            <person name="Lovett B."/>
            <person name="Macias A.M."/>
            <person name="Stajich J.E."/>
            <person name="Kasson M.T."/>
        </authorList>
    </citation>
    <scope>NUCLEOTIDE SEQUENCE</scope>
    <source>
        <strain evidence="2">ARSEF 14590</strain>
    </source>
</reference>
<feature type="compositionally biased region" description="Polar residues" evidence="1">
    <location>
        <begin position="204"/>
        <end position="213"/>
    </location>
</feature>
<name>A0AAJ0CKA7_9HYPO</name>
<evidence type="ECO:0000313" key="2">
    <source>
        <dbReference type="EMBL" id="KAK2594623.1"/>
    </source>
</evidence>
<accession>A0AAJ0CKA7</accession>
<sequence>MIPLRPSPPRTPPRQSLALQSPERGVASTSASTSDDTPWDNLRSHLSESQESDRLETPPPPPPPPPAVWNGPTSMTPARLDLLGLGTIARVYGGNRSVMHGAPEDETFRASTLARYARQGGPDLSEIRGWPPPDHMFRRKSSERASIKRKKRELNLPLDTPSGPSSSTSFESSDTATSTGNRSHHRQLGPLVFDITSLHDSGYPDSTPTSVSKDTTDERAISEENQRLARRQLRSSTSGSSTPIPQSETSTENTFIASRNSIPQSGRNSTSLSRVSDESAGGLSQISDLGSLSRIPMMRSQARRRHHD</sequence>
<organism evidence="2 3">
    <name type="scientific">Conoideocrella luteorostrata</name>
    <dbReference type="NCBI Taxonomy" id="1105319"/>
    <lineage>
        <taxon>Eukaryota</taxon>
        <taxon>Fungi</taxon>
        <taxon>Dikarya</taxon>
        <taxon>Ascomycota</taxon>
        <taxon>Pezizomycotina</taxon>
        <taxon>Sordariomycetes</taxon>
        <taxon>Hypocreomycetidae</taxon>
        <taxon>Hypocreales</taxon>
        <taxon>Clavicipitaceae</taxon>
        <taxon>Conoideocrella</taxon>
    </lineage>
</organism>
<feature type="compositionally biased region" description="Basic and acidic residues" evidence="1">
    <location>
        <begin position="42"/>
        <end position="56"/>
    </location>
</feature>
<gene>
    <name evidence="2" type="ORF">QQS21_007660</name>
</gene>
<feature type="compositionally biased region" description="Pro residues" evidence="1">
    <location>
        <begin position="57"/>
        <end position="67"/>
    </location>
</feature>
<evidence type="ECO:0000256" key="1">
    <source>
        <dbReference type="SAM" id="MobiDB-lite"/>
    </source>
</evidence>
<keyword evidence="3" id="KW-1185">Reference proteome</keyword>
<feature type="region of interest" description="Disordered" evidence="1">
    <location>
        <begin position="1"/>
        <end position="76"/>
    </location>
</feature>
<feature type="compositionally biased region" description="Low complexity" evidence="1">
    <location>
        <begin position="27"/>
        <end position="36"/>
    </location>
</feature>
<proteinExistence type="predicted"/>
<feature type="compositionally biased region" description="Basic and acidic residues" evidence="1">
    <location>
        <begin position="214"/>
        <end position="227"/>
    </location>
</feature>
<dbReference type="Proteomes" id="UP001251528">
    <property type="component" value="Unassembled WGS sequence"/>
</dbReference>
<feature type="compositionally biased region" description="Low complexity" evidence="1">
    <location>
        <begin position="160"/>
        <end position="179"/>
    </location>
</feature>
<dbReference type="AlphaFoldDB" id="A0AAJ0CKA7"/>